<dbReference type="PANTHER" id="PTHR35546:SF130">
    <property type="entry name" value="EXPRESSED PROTEIN"/>
    <property type="match status" value="1"/>
</dbReference>
<evidence type="ECO:0000259" key="2">
    <source>
        <dbReference type="PROSITE" id="PS50181"/>
    </source>
</evidence>
<proteinExistence type="predicted"/>
<dbReference type="FunCoup" id="A0A7N2LMC7">
    <property type="interactions" value="232"/>
</dbReference>
<dbReference type="InterPro" id="IPR056592">
    <property type="entry name" value="Beta-prop_At3g26010-like"/>
</dbReference>
<dbReference type="InParanoid" id="A0A7N2LMC7"/>
<dbReference type="EnsemblPlants" id="QL05p014501:mrna">
    <property type="protein sequence ID" value="QL05p014501:mrna:CDS:1"/>
    <property type="gene ID" value="QL05p014501"/>
</dbReference>
<reference evidence="3 4" key="1">
    <citation type="journal article" date="2016" name="G3 (Bethesda)">
        <title>First Draft Assembly and Annotation of the Genome of a California Endemic Oak Quercus lobata Nee (Fagaceae).</title>
        <authorList>
            <person name="Sork V.L."/>
            <person name="Fitz-Gibbon S.T."/>
            <person name="Puiu D."/>
            <person name="Crepeau M."/>
            <person name="Gugger P.F."/>
            <person name="Sherman R."/>
            <person name="Stevens K."/>
            <person name="Langley C.H."/>
            <person name="Pellegrini M."/>
            <person name="Salzberg S.L."/>
        </authorList>
    </citation>
    <scope>NUCLEOTIDE SEQUENCE [LARGE SCALE GENOMIC DNA]</scope>
    <source>
        <strain evidence="3 4">cv. SW786</strain>
    </source>
</reference>
<keyword evidence="4" id="KW-1185">Reference proteome</keyword>
<dbReference type="SUPFAM" id="SSF81383">
    <property type="entry name" value="F-box domain"/>
    <property type="match status" value="1"/>
</dbReference>
<protein>
    <recommendedName>
        <fullName evidence="2">F-box domain-containing protein</fullName>
    </recommendedName>
</protein>
<dbReference type="InterPro" id="IPR036047">
    <property type="entry name" value="F-box-like_dom_sf"/>
</dbReference>
<feature type="domain" description="F-box" evidence="2">
    <location>
        <begin position="55"/>
        <end position="104"/>
    </location>
</feature>
<feature type="compositionally biased region" description="Basic residues" evidence="1">
    <location>
        <begin position="1"/>
        <end position="20"/>
    </location>
</feature>
<feature type="region of interest" description="Disordered" evidence="1">
    <location>
        <begin position="1"/>
        <end position="28"/>
    </location>
</feature>
<dbReference type="InterPro" id="IPR055290">
    <property type="entry name" value="At3g26010-like"/>
</dbReference>
<dbReference type="Proteomes" id="UP000594261">
    <property type="component" value="Chromosome 5"/>
</dbReference>
<dbReference type="SUPFAM" id="SSF117281">
    <property type="entry name" value="Kelch motif"/>
    <property type="match status" value="1"/>
</dbReference>
<sequence length="456" mass="52346">MSLLKSRKNLSLVPHRKRRKENPTQSSENWMVSRNLGVGMKNQVDGWNANFEKQLTKIEDLPISLLLEILYRLDLKSAMRCKSVARQWCNLISDPSFANNFVRLHASSVMDRPFALLLNYVDKQIKKRHLLVTSEEPEFKSLTYIPPIYQHDNIEVTVQASCNDLLLCCANMVGNDAGSGPMSEYYVINPISRQWTALPPMPQLARARVGFICWYDTALHKQLSYRVMRIPEFKGESAEFGVEIFSSDTGKWTQSVGLCPQGFRLDVFAFPGVPYNGLLFWWSSTDCLVGFDPNTSKCCQFFEKPVELNPSHGIERLGVCHGTLRICQISGYPYEVAFADPCLRVWELKDYDEGGKWNLEHELYFDKMVSEKSPWLTEYLSKKYPTVAVLAYHPNDGEIVYLMIKFKVVSCNLRRKTLEVVCDIPTADYFYHGCNVFTFVLPCWPTPIPFQTEKAT</sequence>
<dbReference type="Pfam" id="PF00646">
    <property type="entry name" value="F-box"/>
    <property type="match status" value="1"/>
</dbReference>
<dbReference type="PANTHER" id="PTHR35546">
    <property type="entry name" value="F-BOX PROTEIN INTERACTION DOMAIN PROTEIN-RELATED"/>
    <property type="match status" value="1"/>
</dbReference>
<dbReference type="Gramene" id="QL05p014501:mrna">
    <property type="protein sequence ID" value="QL05p014501:mrna:CDS:1"/>
    <property type="gene ID" value="QL05p014501"/>
</dbReference>
<accession>A0A7N2LMC7</accession>
<dbReference type="Gene3D" id="1.20.1280.50">
    <property type="match status" value="1"/>
</dbReference>
<dbReference type="EMBL" id="LRBV02000005">
    <property type="status" value="NOT_ANNOTATED_CDS"/>
    <property type="molecule type" value="Genomic_DNA"/>
</dbReference>
<dbReference type="AlphaFoldDB" id="A0A7N2LMC7"/>
<dbReference type="InterPro" id="IPR001810">
    <property type="entry name" value="F-box_dom"/>
</dbReference>
<evidence type="ECO:0000256" key="1">
    <source>
        <dbReference type="SAM" id="MobiDB-lite"/>
    </source>
</evidence>
<name>A0A7N2LMC7_QUELO</name>
<dbReference type="PROSITE" id="PS50181">
    <property type="entry name" value="FBOX"/>
    <property type="match status" value="1"/>
</dbReference>
<evidence type="ECO:0000313" key="4">
    <source>
        <dbReference type="Proteomes" id="UP000594261"/>
    </source>
</evidence>
<evidence type="ECO:0000313" key="3">
    <source>
        <dbReference type="EnsemblPlants" id="QL05p014501:mrna:CDS:1"/>
    </source>
</evidence>
<dbReference type="InterPro" id="IPR015915">
    <property type="entry name" value="Kelch-typ_b-propeller"/>
</dbReference>
<dbReference type="Pfam" id="PF24750">
    <property type="entry name" value="b-prop_At3g26010-like"/>
    <property type="match status" value="1"/>
</dbReference>
<dbReference type="SMART" id="SM00256">
    <property type="entry name" value="FBOX"/>
    <property type="match status" value="1"/>
</dbReference>
<organism evidence="3 4">
    <name type="scientific">Quercus lobata</name>
    <name type="common">Valley oak</name>
    <dbReference type="NCBI Taxonomy" id="97700"/>
    <lineage>
        <taxon>Eukaryota</taxon>
        <taxon>Viridiplantae</taxon>
        <taxon>Streptophyta</taxon>
        <taxon>Embryophyta</taxon>
        <taxon>Tracheophyta</taxon>
        <taxon>Spermatophyta</taxon>
        <taxon>Magnoliopsida</taxon>
        <taxon>eudicotyledons</taxon>
        <taxon>Gunneridae</taxon>
        <taxon>Pentapetalae</taxon>
        <taxon>rosids</taxon>
        <taxon>fabids</taxon>
        <taxon>Fagales</taxon>
        <taxon>Fagaceae</taxon>
        <taxon>Quercus</taxon>
    </lineage>
</organism>
<reference evidence="3" key="2">
    <citation type="submission" date="2021-01" db="UniProtKB">
        <authorList>
            <consortium name="EnsemblPlants"/>
        </authorList>
    </citation>
    <scope>IDENTIFICATION</scope>
</reference>
<dbReference type="OMA" id="YGDDNQC"/>